<dbReference type="EMBL" id="JANCLT010000010">
    <property type="protein sequence ID" value="MCP8970272.1"/>
    <property type="molecule type" value="Genomic_DNA"/>
</dbReference>
<dbReference type="Gene3D" id="3.40.33.10">
    <property type="entry name" value="CAP"/>
    <property type="match status" value="1"/>
</dbReference>
<dbReference type="SUPFAM" id="SSF55797">
    <property type="entry name" value="PR-1-like"/>
    <property type="match status" value="1"/>
</dbReference>
<comment type="caution">
    <text evidence="3">The sequence shown here is derived from an EMBL/GenBank/DDBJ whole genome shotgun (WGS) entry which is preliminary data.</text>
</comment>
<dbReference type="PANTHER" id="PTHR31157:SF26">
    <property type="entry name" value="SCP-LIKE EXTRACELLULAR PROTEIN"/>
    <property type="match status" value="1"/>
</dbReference>
<dbReference type="PANTHER" id="PTHR31157">
    <property type="entry name" value="SCP DOMAIN-CONTAINING PROTEIN"/>
    <property type="match status" value="1"/>
</dbReference>
<sequence length="343" mass="38540">MKKLLLILGLTVLILFIDLYGKLLVSQYLSGSEKEKKVALSTPKHKVEETSPQALSHLLGSDPETILSTFGEPARIEPSSYNYDWWVYNQDPSHYMQLGILQNKVVTIYAGGKDSNVSPFYIGQKYVDIYALAPFSYEVALEYGKGSYQFELSETEINEQPLISLEHGWAQLYFDKFTHQLMGVRYMDDETLLKLRPYQLIYSGDLVTPGALDANQQKLVEEASAKQVLDLTNVVRAQHGLPLLSWNEGAAQVAYLHSKDMKEANYFSHVSPTAGTLGDRLARGSVTFKMAGENIASNYNDSIAAVHGWLNSEGHRKNILNEQFTGLGVGIFEKYYTQNFVQK</sequence>
<proteinExistence type="predicted"/>
<feature type="domain" description="CAP-associated" evidence="2">
    <location>
        <begin position="59"/>
        <end position="198"/>
    </location>
</feature>
<evidence type="ECO:0000259" key="2">
    <source>
        <dbReference type="Pfam" id="PF14504"/>
    </source>
</evidence>
<dbReference type="InterPro" id="IPR014044">
    <property type="entry name" value="CAP_dom"/>
</dbReference>
<keyword evidence="4" id="KW-1185">Reference proteome</keyword>
<organism evidence="3 4">
    <name type="scientific">Ectobacillus ponti</name>
    <dbReference type="NCBI Taxonomy" id="2961894"/>
    <lineage>
        <taxon>Bacteria</taxon>
        <taxon>Bacillati</taxon>
        <taxon>Bacillota</taxon>
        <taxon>Bacilli</taxon>
        <taxon>Bacillales</taxon>
        <taxon>Bacillaceae</taxon>
        <taxon>Ectobacillus</taxon>
    </lineage>
</organism>
<accession>A0AA42BQU7</accession>
<evidence type="ECO:0000313" key="3">
    <source>
        <dbReference type="EMBL" id="MCP8970272.1"/>
    </source>
</evidence>
<evidence type="ECO:0000313" key="4">
    <source>
        <dbReference type="Proteomes" id="UP001156102"/>
    </source>
</evidence>
<dbReference type="CDD" id="cd05379">
    <property type="entry name" value="CAP_bacterial"/>
    <property type="match status" value="1"/>
</dbReference>
<name>A0AA42BQU7_9BACI</name>
<dbReference type="InterPro" id="IPR029410">
    <property type="entry name" value="CAP_assoc"/>
</dbReference>
<dbReference type="RefSeq" id="WP_254760242.1">
    <property type="nucleotide sequence ID" value="NZ_JANCLT010000010.1"/>
</dbReference>
<reference evidence="3" key="1">
    <citation type="submission" date="2022-07" db="EMBL/GenBank/DDBJ databases">
        <authorList>
            <person name="Li W.-J."/>
            <person name="Deng Q.-Q."/>
        </authorList>
    </citation>
    <scope>NUCLEOTIDE SEQUENCE</scope>
    <source>
        <strain evidence="3">SYSU M60031</strain>
    </source>
</reference>
<dbReference type="Pfam" id="PF14504">
    <property type="entry name" value="CAP_assoc_N"/>
    <property type="match status" value="1"/>
</dbReference>
<dbReference type="Pfam" id="PF00188">
    <property type="entry name" value="CAP"/>
    <property type="match status" value="1"/>
</dbReference>
<dbReference type="InterPro" id="IPR035940">
    <property type="entry name" value="CAP_sf"/>
</dbReference>
<dbReference type="AlphaFoldDB" id="A0AA42BQU7"/>
<dbReference type="Proteomes" id="UP001156102">
    <property type="component" value="Unassembled WGS sequence"/>
</dbReference>
<evidence type="ECO:0000259" key="1">
    <source>
        <dbReference type="Pfam" id="PF00188"/>
    </source>
</evidence>
<feature type="domain" description="SCP" evidence="1">
    <location>
        <begin position="229"/>
        <end position="342"/>
    </location>
</feature>
<gene>
    <name evidence="3" type="ORF">NK662_17255</name>
</gene>
<protein>
    <submittedName>
        <fullName evidence="3">CAP-associated domain-containing protein</fullName>
    </submittedName>
</protein>